<organism evidence="8 9">
    <name type="scientific">Trifolium pratense</name>
    <name type="common">Red clover</name>
    <dbReference type="NCBI Taxonomy" id="57577"/>
    <lineage>
        <taxon>Eukaryota</taxon>
        <taxon>Viridiplantae</taxon>
        <taxon>Streptophyta</taxon>
        <taxon>Embryophyta</taxon>
        <taxon>Tracheophyta</taxon>
        <taxon>Spermatophyta</taxon>
        <taxon>Magnoliopsida</taxon>
        <taxon>eudicotyledons</taxon>
        <taxon>Gunneridae</taxon>
        <taxon>Pentapetalae</taxon>
        <taxon>rosids</taxon>
        <taxon>fabids</taxon>
        <taxon>Fabales</taxon>
        <taxon>Fabaceae</taxon>
        <taxon>Papilionoideae</taxon>
        <taxon>50 kb inversion clade</taxon>
        <taxon>NPAAA clade</taxon>
        <taxon>Hologalegina</taxon>
        <taxon>IRL clade</taxon>
        <taxon>Trifolieae</taxon>
        <taxon>Trifolium</taxon>
    </lineage>
</organism>
<evidence type="ECO:0000313" key="9">
    <source>
        <dbReference type="Proteomes" id="UP000236291"/>
    </source>
</evidence>
<keyword evidence="3" id="KW-0964">Secreted</keyword>
<proteinExistence type="inferred from homology"/>
<dbReference type="GO" id="GO:0009506">
    <property type="term" value="C:plasmodesma"/>
    <property type="evidence" value="ECO:0007669"/>
    <property type="project" value="TreeGrafter"/>
</dbReference>
<comment type="similarity">
    <text evidence="2">Belongs to the plant rapid alkalinization factor (RALF) family.</text>
</comment>
<reference evidence="8 9" key="1">
    <citation type="journal article" date="2014" name="Am. J. Bot.">
        <title>Genome assembly and annotation for red clover (Trifolium pratense; Fabaceae).</title>
        <authorList>
            <person name="Istvanek J."/>
            <person name="Jaros M."/>
            <person name="Krenek A."/>
            <person name="Repkova J."/>
        </authorList>
    </citation>
    <scope>NUCLEOTIDE SEQUENCE [LARGE SCALE GENOMIC DNA]</scope>
    <source>
        <strain evidence="9">cv. Tatra</strain>
        <tissue evidence="8">Young leaves</tissue>
    </source>
</reference>
<dbReference type="STRING" id="57577.A0A2K3M3B0"/>
<dbReference type="Pfam" id="PF05498">
    <property type="entry name" value="RALF"/>
    <property type="match status" value="1"/>
</dbReference>
<dbReference type="PANTHER" id="PTHR33136">
    <property type="entry name" value="RAPID ALKALINIZATION FACTOR-LIKE"/>
    <property type="match status" value="1"/>
</dbReference>
<evidence type="ECO:0000256" key="2">
    <source>
        <dbReference type="ARBA" id="ARBA00009178"/>
    </source>
</evidence>
<feature type="chain" id="PRO_5014332968" evidence="7">
    <location>
        <begin position="29"/>
        <end position="129"/>
    </location>
</feature>
<keyword evidence="4" id="KW-0372">Hormone</keyword>
<dbReference type="Proteomes" id="UP000236291">
    <property type="component" value="Unassembled WGS sequence"/>
</dbReference>
<feature type="signal peptide" evidence="7">
    <location>
        <begin position="1"/>
        <end position="28"/>
    </location>
</feature>
<evidence type="ECO:0000256" key="3">
    <source>
        <dbReference type="ARBA" id="ARBA00022525"/>
    </source>
</evidence>
<evidence type="ECO:0000256" key="4">
    <source>
        <dbReference type="ARBA" id="ARBA00022702"/>
    </source>
</evidence>
<dbReference type="InterPro" id="IPR008801">
    <property type="entry name" value="RALF"/>
</dbReference>
<evidence type="ECO:0000256" key="5">
    <source>
        <dbReference type="ARBA" id="ARBA00022729"/>
    </source>
</evidence>
<dbReference type="GO" id="GO:0019722">
    <property type="term" value="P:calcium-mediated signaling"/>
    <property type="evidence" value="ECO:0007669"/>
    <property type="project" value="TreeGrafter"/>
</dbReference>
<accession>A0A2K3M3B0</accession>
<dbReference type="GO" id="GO:0005179">
    <property type="term" value="F:hormone activity"/>
    <property type="evidence" value="ECO:0007669"/>
    <property type="project" value="UniProtKB-KW"/>
</dbReference>
<dbReference type="AlphaFoldDB" id="A0A2K3M3B0"/>
<sequence length="129" mass="14694">MSQPRFISTIILFLTLLLIHTHLPISTSLLSTTVNLNLLQNTEMDHHPVITKRVCTKTIEDCFTESELMDSESNRRVLAMQKKYISYDTLKRDMVPCDKAGASYYNCHPRQANHYSRGCEVITACARGS</sequence>
<name>A0A2K3M3B0_TRIPR</name>
<comment type="caution">
    <text evidence="8">The sequence shown here is derived from an EMBL/GenBank/DDBJ whole genome shotgun (WGS) entry which is preliminary data.</text>
</comment>
<dbReference type="EMBL" id="ASHM01048373">
    <property type="protein sequence ID" value="PNX85287.1"/>
    <property type="molecule type" value="Genomic_DNA"/>
</dbReference>
<reference evidence="8 9" key="2">
    <citation type="journal article" date="2017" name="Front. Plant Sci.">
        <title>Gene Classification and Mining of Molecular Markers Useful in Red Clover (Trifolium pratense) Breeding.</title>
        <authorList>
            <person name="Istvanek J."/>
            <person name="Dluhosova J."/>
            <person name="Dluhos P."/>
            <person name="Patkova L."/>
            <person name="Nedelnik J."/>
            <person name="Repkova J."/>
        </authorList>
    </citation>
    <scope>NUCLEOTIDE SEQUENCE [LARGE SCALE GENOMIC DNA]</scope>
    <source>
        <strain evidence="9">cv. Tatra</strain>
        <tissue evidence="8">Young leaves</tissue>
    </source>
</reference>
<evidence type="ECO:0000256" key="1">
    <source>
        <dbReference type="ARBA" id="ARBA00004613"/>
    </source>
</evidence>
<dbReference type="GO" id="GO:0040008">
    <property type="term" value="P:regulation of growth"/>
    <property type="evidence" value="ECO:0007669"/>
    <property type="project" value="UniProtKB-ARBA"/>
</dbReference>
<keyword evidence="5 7" id="KW-0732">Signal</keyword>
<dbReference type="GO" id="GO:0005576">
    <property type="term" value="C:extracellular region"/>
    <property type="evidence" value="ECO:0007669"/>
    <property type="project" value="UniProtKB-SubCell"/>
</dbReference>
<gene>
    <name evidence="8" type="ORF">L195_g041355</name>
</gene>
<dbReference type="PANTHER" id="PTHR33136:SF36">
    <property type="entry name" value="PROTEIN RALF-LIKE 31"/>
    <property type="match status" value="1"/>
</dbReference>
<evidence type="ECO:0000313" key="8">
    <source>
        <dbReference type="EMBL" id="PNX85287.1"/>
    </source>
</evidence>
<protein>
    <submittedName>
        <fullName evidence="8">Protein RALF-like 24-like</fullName>
    </submittedName>
</protein>
<evidence type="ECO:0000256" key="7">
    <source>
        <dbReference type="SAM" id="SignalP"/>
    </source>
</evidence>
<keyword evidence="6" id="KW-1015">Disulfide bond</keyword>
<evidence type="ECO:0000256" key="6">
    <source>
        <dbReference type="ARBA" id="ARBA00023157"/>
    </source>
</evidence>
<comment type="subcellular location">
    <subcellularLocation>
        <location evidence="1">Secreted</location>
    </subcellularLocation>
</comment>